<evidence type="ECO:0000256" key="1">
    <source>
        <dbReference type="ARBA" id="ARBA00004651"/>
    </source>
</evidence>
<evidence type="ECO:0000256" key="4">
    <source>
        <dbReference type="ARBA" id="ARBA00022692"/>
    </source>
</evidence>
<evidence type="ECO:0000313" key="9">
    <source>
        <dbReference type="Proteomes" id="UP000176800"/>
    </source>
</evidence>
<proteinExistence type="inferred from homology"/>
<keyword evidence="6 7" id="KW-0472">Membrane</keyword>
<evidence type="ECO:0000256" key="2">
    <source>
        <dbReference type="ARBA" id="ARBA00006679"/>
    </source>
</evidence>
<feature type="transmembrane region" description="Helical" evidence="7">
    <location>
        <begin position="106"/>
        <end position="128"/>
    </location>
</feature>
<protein>
    <recommendedName>
        <fullName evidence="10">DoxX family protein</fullName>
    </recommendedName>
</protein>
<comment type="similarity">
    <text evidence="2">Belongs to the DoxX family.</text>
</comment>
<comment type="caution">
    <text evidence="8">The sequence shown here is derived from an EMBL/GenBank/DDBJ whole genome shotgun (WGS) entry which is preliminary data.</text>
</comment>
<sequence length="147" mass="16418">MNFNIKAKNLAPIILRMGLSLVFLWFGWQQLANTDAWVGLIPDYALNLSSVSAETLVRFNGSFEIVFGLCLLFGFFTRISAFLLALHMVHITVTVGYNGIGVRDFGLTVAVISLFLLGENAFSLDYYLKNKKQAKIDIQGRENADFS</sequence>
<evidence type="ECO:0000256" key="6">
    <source>
        <dbReference type="ARBA" id="ARBA00023136"/>
    </source>
</evidence>
<evidence type="ECO:0000256" key="5">
    <source>
        <dbReference type="ARBA" id="ARBA00022989"/>
    </source>
</evidence>
<dbReference type="PANTHER" id="PTHR33452">
    <property type="entry name" value="OXIDOREDUCTASE CATD-RELATED"/>
    <property type="match status" value="1"/>
</dbReference>
<keyword evidence="3" id="KW-1003">Cell membrane</keyword>
<dbReference type="EMBL" id="MHWE01000014">
    <property type="protein sequence ID" value="OHB03692.1"/>
    <property type="molecule type" value="Genomic_DNA"/>
</dbReference>
<name>A0A1G2U4F2_9BACT</name>
<dbReference type="InterPro" id="IPR051907">
    <property type="entry name" value="DoxX-like_oxidoreductase"/>
</dbReference>
<comment type="subcellular location">
    <subcellularLocation>
        <location evidence="1">Cell membrane</location>
        <topology evidence="1">Multi-pass membrane protein</topology>
    </subcellularLocation>
</comment>
<dbReference type="Pfam" id="PF07681">
    <property type="entry name" value="DoxX"/>
    <property type="match status" value="1"/>
</dbReference>
<evidence type="ECO:0008006" key="10">
    <source>
        <dbReference type="Google" id="ProtNLM"/>
    </source>
</evidence>
<dbReference type="GO" id="GO:0005886">
    <property type="term" value="C:plasma membrane"/>
    <property type="evidence" value="ECO:0007669"/>
    <property type="project" value="UniProtKB-SubCell"/>
</dbReference>
<evidence type="ECO:0000256" key="3">
    <source>
        <dbReference type="ARBA" id="ARBA00022475"/>
    </source>
</evidence>
<dbReference type="InterPro" id="IPR032808">
    <property type="entry name" value="DoxX"/>
</dbReference>
<keyword evidence="5 7" id="KW-1133">Transmembrane helix</keyword>
<dbReference type="Proteomes" id="UP000176800">
    <property type="component" value="Unassembled WGS sequence"/>
</dbReference>
<accession>A0A1G2U4F2</accession>
<dbReference type="AlphaFoldDB" id="A0A1G2U4F2"/>
<keyword evidence="4 7" id="KW-0812">Transmembrane</keyword>
<evidence type="ECO:0000256" key="7">
    <source>
        <dbReference type="SAM" id="Phobius"/>
    </source>
</evidence>
<reference evidence="8 9" key="1">
    <citation type="journal article" date="2016" name="Nat. Commun.">
        <title>Thousands of microbial genomes shed light on interconnected biogeochemical processes in an aquifer system.</title>
        <authorList>
            <person name="Anantharaman K."/>
            <person name="Brown C.T."/>
            <person name="Hug L.A."/>
            <person name="Sharon I."/>
            <person name="Castelle C.J."/>
            <person name="Probst A.J."/>
            <person name="Thomas B.C."/>
            <person name="Singh A."/>
            <person name="Wilkins M.J."/>
            <person name="Karaoz U."/>
            <person name="Brodie E.L."/>
            <person name="Williams K.H."/>
            <person name="Hubbard S.S."/>
            <person name="Banfield J.F."/>
        </authorList>
    </citation>
    <scope>NUCLEOTIDE SEQUENCE [LARGE SCALE GENOMIC DNA]</scope>
</reference>
<organism evidence="8 9">
    <name type="scientific">Candidatus Zambryskibacteria bacterium RIFCSPLOWO2_01_FULL_45_21</name>
    <dbReference type="NCBI Taxonomy" id="1802761"/>
    <lineage>
        <taxon>Bacteria</taxon>
        <taxon>Candidatus Zambryskiibacteriota</taxon>
    </lineage>
</organism>
<dbReference type="PANTHER" id="PTHR33452:SF1">
    <property type="entry name" value="INNER MEMBRANE PROTEIN YPHA-RELATED"/>
    <property type="match status" value="1"/>
</dbReference>
<gene>
    <name evidence="8" type="ORF">A3B14_01455</name>
</gene>
<evidence type="ECO:0000313" key="8">
    <source>
        <dbReference type="EMBL" id="OHB03692.1"/>
    </source>
</evidence>